<dbReference type="Pfam" id="PF06250">
    <property type="entry name" value="YhcG_C"/>
    <property type="match status" value="1"/>
</dbReference>
<dbReference type="Gene3D" id="3.40.1350.10">
    <property type="match status" value="1"/>
</dbReference>
<dbReference type="InterPro" id="IPR053148">
    <property type="entry name" value="PD-DEXK-like_domain"/>
</dbReference>
<dbReference type="PANTHER" id="PTHR30547">
    <property type="entry name" value="UNCHARACTERIZED PROTEIN YHCG-RELATED"/>
    <property type="match status" value="1"/>
</dbReference>
<evidence type="ECO:0000259" key="1">
    <source>
        <dbReference type="Pfam" id="PF06250"/>
    </source>
</evidence>
<accession>A0ABR7TYW7</accession>
<keyword evidence="3" id="KW-1185">Reference proteome</keyword>
<comment type="caution">
    <text evidence="2">The sequence shown here is derived from an EMBL/GenBank/DDBJ whole genome shotgun (WGS) entry which is preliminary data.</text>
</comment>
<dbReference type="InterPro" id="IPR009362">
    <property type="entry name" value="YhcG_C"/>
</dbReference>
<gene>
    <name evidence="2" type="ORF">ICL07_28870</name>
</gene>
<reference evidence="2 3" key="1">
    <citation type="submission" date="2020-09" db="EMBL/GenBank/DDBJ databases">
        <title>Genome sequences of type strains of Chitinophaga qingshengii and Chitinophaga varians.</title>
        <authorList>
            <person name="Kittiwongwattana C."/>
        </authorList>
    </citation>
    <scope>NUCLEOTIDE SEQUENCE [LARGE SCALE GENOMIC DNA]</scope>
    <source>
        <strain evidence="2 3">JCM 30026</strain>
    </source>
</reference>
<evidence type="ECO:0000313" key="3">
    <source>
        <dbReference type="Proteomes" id="UP000659124"/>
    </source>
</evidence>
<dbReference type="InterPro" id="IPR011856">
    <property type="entry name" value="tRNA_endonuc-like_dom_sf"/>
</dbReference>
<organism evidence="2 3">
    <name type="scientific">Chitinophaga qingshengii</name>
    <dbReference type="NCBI Taxonomy" id="1569794"/>
    <lineage>
        <taxon>Bacteria</taxon>
        <taxon>Pseudomonadati</taxon>
        <taxon>Bacteroidota</taxon>
        <taxon>Chitinophagia</taxon>
        <taxon>Chitinophagales</taxon>
        <taxon>Chitinophagaceae</taxon>
        <taxon>Chitinophaga</taxon>
    </lineage>
</organism>
<proteinExistence type="predicted"/>
<feature type="domain" description="YhcG PDDEXK nuclease" evidence="1">
    <location>
        <begin position="81"/>
        <end position="233"/>
    </location>
</feature>
<dbReference type="Proteomes" id="UP000659124">
    <property type="component" value="Unassembled WGS sequence"/>
</dbReference>
<sequence length="243" mass="28462">MESIDVFYRTTLEIVIQCKLDQMFFLCSAGCYRNRDTYTSYLEFVNRIFLTTTCNSIFERTVIGNSKLSAVLREIHPNINNTFKDSYIFDFLNLQESFNENDLQKALTRQMKEFILELGKDFLFVGEEYKVQVGNYDFYIDLLFYHRALQCLVAIELKADRFKPEHIGQISLYLEALDRDVKNDNENPSIGILLCKDKDKEVVEYTLSRCMSPTLIAEYQTKLPDKKILQRKLHQIFGNDGGK</sequence>
<evidence type="ECO:0000313" key="2">
    <source>
        <dbReference type="EMBL" id="MBC9934434.1"/>
    </source>
</evidence>
<dbReference type="EMBL" id="JACVFC010000005">
    <property type="protein sequence ID" value="MBC9934434.1"/>
    <property type="molecule type" value="Genomic_DNA"/>
</dbReference>
<name>A0ABR7TYW7_9BACT</name>
<protein>
    <submittedName>
        <fullName evidence="2">DUF1016 domain-containing protein</fullName>
    </submittedName>
</protein>
<dbReference type="PANTHER" id="PTHR30547:SF0">
    <property type="entry name" value="BLR8175 PROTEIN"/>
    <property type="match status" value="1"/>
</dbReference>